<evidence type="ECO:0000313" key="1">
    <source>
        <dbReference type="EMBL" id="KAK8500669.1"/>
    </source>
</evidence>
<evidence type="ECO:0000313" key="2">
    <source>
        <dbReference type="Proteomes" id="UP001472677"/>
    </source>
</evidence>
<dbReference type="EMBL" id="JBBPBM010000212">
    <property type="protein sequence ID" value="KAK8500669.1"/>
    <property type="molecule type" value="Genomic_DNA"/>
</dbReference>
<comment type="caution">
    <text evidence="1">The sequence shown here is derived from an EMBL/GenBank/DDBJ whole genome shotgun (WGS) entry which is preliminary data.</text>
</comment>
<accession>A0ABR2B2B5</accession>
<sequence length="102" mass="11693">MKLKLKIHSSTSWSRNTSQDMATRISYFTRLTLKITPSKKPQTIAMMKMTVLKWKMVMGSRIFPFGQLWSQRLGHFMALKTSAEVTNLQVQGIEDSRVALDA</sequence>
<gene>
    <name evidence="1" type="ORF">V6N12_055181</name>
</gene>
<name>A0ABR2B2B5_9ROSI</name>
<reference evidence="1 2" key="1">
    <citation type="journal article" date="2024" name="G3 (Bethesda)">
        <title>Genome assembly of Hibiscus sabdariffa L. provides insights into metabolisms of medicinal natural products.</title>
        <authorList>
            <person name="Kim T."/>
        </authorList>
    </citation>
    <scope>NUCLEOTIDE SEQUENCE [LARGE SCALE GENOMIC DNA]</scope>
    <source>
        <strain evidence="1">TK-2024</strain>
        <tissue evidence="1">Old leaves</tissue>
    </source>
</reference>
<dbReference type="Proteomes" id="UP001472677">
    <property type="component" value="Unassembled WGS sequence"/>
</dbReference>
<keyword evidence="2" id="KW-1185">Reference proteome</keyword>
<protein>
    <submittedName>
        <fullName evidence="1">Uncharacterized protein</fullName>
    </submittedName>
</protein>
<organism evidence="1 2">
    <name type="scientific">Hibiscus sabdariffa</name>
    <name type="common">roselle</name>
    <dbReference type="NCBI Taxonomy" id="183260"/>
    <lineage>
        <taxon>Eukaryota</taxon>
        <taxon>Viridiplantae</taxon>
        <taxon>Streptophyta</taxon>
        <taxon>Embryophyta</taxon>
        <taxon>Tracheophyta</taxon>
        <taxon>Spermatophyta</taxon>
        <taxon>Magnoliopsida</taxon>
        <taxon>eudicotyledons</taxon>
        <taxon>Gunneridae</taxon>
        <taxon>Pentapetalae</taxon>
        <taxon>rosids</taxon>
        <taxon>malvids</taxon>
        <taxon>Malvales</taxon>
        <taxon>Malvaceae</taxon>
        <taxon>Malvoideae</taxon>
        <taxon>Hibiscus</taxon>
    </lineage>
</organism>
<proteinExistence type="predicted"/>